<dbReference type="InterPro" id="IPR011990">
    <property type="entry name" value="TPR-like_helical_dom_sf"/>
</dbReference>
<evidence type="ECO:0000256" key="1">
    <source>
        <dbReference type="SAM" id="Phobius"/>
    </source>
</evidence>
<keyword evidence="1" id="KW-1133">Transmembrane helix</keyword>
<gene>
    <name evidence="2" type="ORF">S03H2_60075</name>
</gene>
<dbReference type="EMBL" id="BARU01038684">
    <property type="protein sequence ID" value="GAH87224.1"/>
    <property type="molecule type" value="Genomic_DNA"/>
</dbReference>
<comment type="caution">
    <text evidence="2">The sequence shown here is derived from an EMBL/GenBank/DDBJ whole genome shotgun (WGS) entry which is preliminary data.</text>
</comment>
<accession>X1KAG0</accession>
<keyword evidence="1" id="KW-0472">Membrane</keyword>
<dbReference type="Gene3D" id="1.25.40.10">
    <property type="entry name" value="Tetratricopeptide repeat domain"/>
    <property type="match status" value="1"/>
</dbReference>
<keyword evidence="1" id="KW-0812">Transmembrane</keyword>
<organism evidence="2">
    <name type="scientific">marine sediment metagenome</name>
    <dbReference type="NCBI Taxonomy" id="412755"/>
    <lineage>
        <taxon>unclassified sequences</taxon>
        <taxon>metagenomes</taxon>
        <taxon>ecological metagenomes</taxon>
    </lineage>
</organism>
<feature type="transmembrane region" description="Helical" evidence="1">
    <location>
        <begin position="92"/>
        <end position="112"/>
    </location>
</feature>
<feature type="transmembrane region" description="Helical" evidence="1">
    <location>
        <begin position="132"/>
        <end position="151"/>
    </location>
</feature>
<protein>
    <recommendedName>
        <fullName evidence="3">Tetratricopeptide repeat protein</fullName>
    </recommendedName>
</protein>
<sequence length="184" mass="21376">IRIFNEAFQKKSEHRFMFNKAVALLRLQRSEEAEETLQRAIELTSGAKDKESIKVGKEYRKQLGRLRRSRQPAMWITWWFSEVGWGGWGKRVVGVVLLLLLVLYLVLPLVTLNVRLLEEQGRLWWISAGKDWQSYMVPVAAIIILLMSPVLRRFGPQGVELQPILPPPEEAARRIIGEMQPRFD</sequence>
<dbReference type="AlphaFoldDB" id="X1KAG0"/>
<evidence type="ECO:0000313" key="2">
    <source>
        <dbReference type="EMBL" id="GAH87224.1"/>
    </source>
</evidence>
<feature type="non-terminal residue" evidence="2">
    <location>
        <position position="1"/>
    </location>
</feature>
<reference evidence="2" key="1">
    <citation type="journal article" date="2014" name="Front. Microbiol.">
        <title>High frequency of phylogenetically diverse reductive dehalogenase-homologous genes in deep subseafloor sedimentary metagenomes.</title>
        <authorList>
            <person name="Kawai M."/>
            <person name="Futagami T."/>
            <person name="Toyoda A."/>
            <person name="Takaki Y."/>
            <person name="Nishi S."/>
            <person name="Hori S."/>
            <person name="Arai W."/>
            <person name="Tsubouchi T."/>
            <person name="Morono Y."/>
            <person name="Uchiyama I."/>
            <person name="Ito T."/>
            <person name="Fujiyama A."/>
            <person name="Inagaki F."/>
            <person name="Takami H."/>
        </authorList>
    </citation>
    <scope>NUCLEOTIDE SEQUENCE</scope>
    <source>
        <strain evidence="2">Expedition CK06-06</strain>
    </source>
</reference>
<proteinExistence type="predicted"/>
<evidence type="ECO:0008006" key="3">
    <source>
        <dbReference type="Google" id="ProtNLM"/>
    </source>
</evidence>
<name>X1KAG0_9ZZZZ</name>